<organism evidence="1">
    <name type="scientific">uncultured Caudovirales phage</name>
    <dbReference type="NCBI Taxonomy" id="2100421"/>
    <lineage>
        <taxon>Viruses</taxon>
        <taxon>Duplodnaviria</taxon>
        <taxon>Heunggongvirae</taxon>
        <taxon>Uroviricota</taxon>
        <taxon>Caudoviricetes</taxon>
        <taxon>Peduoviridae</taxon>
        <taxon>Maltschvirus</taxon>
        <taxon>Maltschvirus maltsch</taxon>
    </lineage>
</organism>
<sequence>MGNNGAEMLFVAKVLAWRMEQPEIRRVSISFTDYGLYAYLHGKHKTCETCWSKNEGDFEKAVELVERKERETECQTEEVCEDQKSTISSDVEQDGITVGTIV</sequence>
<proteinExistence type="predicted"/>
<accession>A0A6J5MCL8</accession>
<evidence type="ECO:0000313" key="1">
    <source>
        <dbReference type="EMBL" id="CAB4144052.1"/>
    </source>
</evidence>
<protein>
    <submittedName>
        <fullName evidence="1">Uncharacterized protein</fullName>
    </submittedName>
</protein>
<reference evidence="1" key="1">
    <citation type="submission" date="2020-04" db="EMBL/GenBank/DDBJ databases">
        <authorList>
            <person name="Chiriac C."/>
            <person name="Salcher M."/>
            <person name="Ghai R."/>
            <person name="Kavagutti S V."/>
        </authorList>
    </citation>
    <scope>NUCLEOTIDE SEQUENCE</scope>
</reference>
<gene>
    <name evidence="1" type="ORF">UFOVP453_17</name>
</gene>
<dbReference type="EMBL" id="LR796426">
    <property type="protein sequence ID" value="CAB4144052.1"/>
    <property type="molecule type" value="Genomic_DNA"/>
</dbReference>
<name>A0A6J5MCL8_9CAUD</name>